<sequence>MPVPSPTSNWVQSDMVSILEDDPIEAPELPATLSSETNGLVAMIWEIEVRKRDNGREFGAVSVAENQPTSKHFQPKAHFDQHQSYL</sequence>
<dbReference type="EMBL" id="PDND01000062">
    <property type="protein sequence ID" value="PGH33461.1"/>
    <property type="molecule type" value="Genomic_DNA"/>
</dbReference>
<dbReference type="VEuPathDB" id="FungiDB:EMCG_05114"/>
<proteinExistence type="predicted"/>
<dbReference type="Proteomes" id="UP000226031">
    <property type="component" value="Unassembled WGS sequence"/>
</dbReference>
<name>A0A2B7ZJD0_9EURO</name>
<feature type="compositionally biased region" description="Basic and acidic residues" evidence="1">
    <location>
        <begin position="77"/>
        <end position="86"/>
    </location>
</feature>
<gene>
    <name evidence="2" type="ORF">GX50_03696</name>
</gene>
<accession>A0A2B7ZJD0</accession>
<comment type="caution">
    <text evidence="2">The sequence shown here is derived from an EMBL/GenBank/DDBJ whole genome shotgun (WGS) entry which is preliminary data.</text>
</comment>
<evidence type="ECO:0000313" key="3">
    <source>
        <dbReference type="Proteomes" id="UP000226031"/>
    </source>
</evidence>
<feature type="region of interest" description="Disordered" evidence="1">
    <location>
        <begin position="65"/>
        <end position="86"/>
    </location>
</feature>
<keyword evidence="3" id="KW-1185">Reference proteome</keyword>
<reference evidence="2 3" key="1">
    <citation type="submission" date="2017-10" db="EMBL/GenBank/DDBJ databases">
        <title>Comparative genomics in systemic dimorphic fungi from Ajellomycetaceae.</title>
        <authorList>
            <person name="Munoz J.F."/>
            <person name="Mcewen J.G."/>
            <person name="Clay O.K."/>
            <person name="Cuomo C.A."/>
        </authorList>
    </citation>
    <scope>NUCLEOTIDE SEQUENCE [LARGE SCALE GENOMIC DNA]</scope>
    <source>
        <strain evidence="2 3">UAMH4076</strain>
    </source>
</reference>
<protein>
    <submittedName>
        <fullName evidence="2">Uncharacterized protein</fullName>
    </submittedName>
</protein>
<evidence type="ECO:0000313" key="2">
    <source>
        <dbReference type="EMBL" id="PGH33461.1"/>
    </source>
</evidence>
<evidence type="ECO:0000256" key="1">
    <source>
        <dbReference type="SAM" id="MobiDB-lite"/>
    </source>
</evidence>
<organism evidence="2 3">
    <name type="scientific">[Emmonsia] crescens</name>
    <dbReference type="NCBI Taxonomy" id="73230"/>
    <lineage>
        <taxon>Eukaryota</taxon>
        <taxon>Fungi</taxon>
        <taxon>Dikarya</taxon>
        <taxon>Ascomycota</taxon>
        <taxon>Pezizomycotina</taxon>
        <taxon>Eurotiomycetes</taxon>
        <taxon>Eurotiomycetidae</taxon>
        <taxon>Onygenales</taxon>
        <taxon>Ajellomycetaceae</taxon>
        <taxon>Emergomyces</taxon>
    </lineage>
</organism>
<dbReference type="AlphaFoldDB" id="A0A2B7ZJD0"/>